<feature type="transmembrane region" description="Helical" evidence="9">
    <location>
        <begin position="251"/>
        <end position="271"/>
    </location>
</feature>
<dbReference type="GO" id="GO:0042765">
    <property type="term" value="C:GPI-anchor transamidase complex"/>
    <property type="evidence" value="ECO:0007669"/>
    <property type="project" value="InterPro"/>
</dbReference>
<evidence type="ECO:0000256" key="4">
    <source>
        <dbReference type="ARBA" id="ARBA00022502"/>
    </source>
</evidence>
<comment type="pathway">
    <text evidence="2">Glycolipid biosynthesis; glycosylphosphatidylinositol-anchor biosynthesis.</text>
</comment>
<keyword evidence="8 9" id="KW-0472">Membrane</keyword>
<sequence>MASPNKLVDHLPRDFRKVALGAILVRMAMYWCLPGLVEVLQQRIEWVTPLTSYKRLTEGLFLYRSGIDPYDGNQYFQPALYLPLFQTLAWFPTVVTFAFFVLLDVLVAWQLYQLALTKFGRRDSSSFAEDQNLKVTPAAVAACYLWNPLTILSTLSQATSLVNTLAVVCALRHGLQGQRSYAMVWLAVATYISFYPVMLLVPLVFMSSGNQPLQLGNLVPCLKVFALTMVTLLSASYLLTLSPQLLSSTYGVIFTVTDLTPNLGVFWYFFIEMFDHFRAFFLIAFQLHTFIFAVPISIRFRHQPLFASILLLGIITLFKSYPSVSDMVLYLALLPLYHEIFKYMRYSFLLVNAMIYALVLAPLFWHLWIYQGSGNANFFYAATLVYAAFQIFLIIDLTQSQLRRDLERDCPAVRSKILMQE</sequence>
<dbReference type="PANTHER" id="PTHR13121:SF0">
    <property type="entry name" value="PHOSPHATIDYLINOSITOL GLYCAN ANCHOR BIOSYNTHESIS CLASS U PROTEIN"/>
    <property type="match status" value="1"/>
</dbReference>
<keyword evidence="5 9" id="KW-0812">Transmembrane</keyword>
<organism evidence="10 11">
    <name type="scientific">Dispira parvispora</name>
    <dbReference type="NCBI Taxonomy" id="1520584"/>
    <lineage>
        <taxon>Eukaryota</taxon>
        <taxon>Fungi</taxon>
        <taxon>Fungi incertae sedis</taxon>
        <taxon>Zoopagomycota</taxon>
        <taxon>Kickxellomycotina</taxon>
        <taxon>Dimargaritomycetes</taxon>
        <taxon>Dimargaritales</taxon>
        <taxon>Dimargaritaceae</taxon>
        <taxon>Dispira</taxon>
    </lineage>
</organism>
<evidence type="ECO:0000313" key="10">
    <source>
        <dbReference type="EMBL" id="KAJ1959251.1"/>
    </source>
</evidence>
<dbReference type="InterPro" id="IPR009600">
    <property type="entry name" value="PIG-U"/>
</dbReference>
<evidence type="ECO:0000256" key="2">
    <source>
        <dbReference type="ARBA" id="ARBA00004687"/>
    </source>
</evidence>
<dbReference type="EMBL" id="JANBPY010001640">
    <property type="protein sequence ID" value="KAJ1959251.1"/>
    <property type="molecule type" value="Genomic_DNA"/>
</dbReference>
<keyword evidence="11" id="KW-1185">Reference proteome</keyword>
<feature type="transmembrane region" description="Helical" evidence="9">
    <location>
        <begin position="277"/>
        <end position="298"/>
    </location>
</feature>
<gene>
    <name evidence="10" type="ORF">IWQ62_004688</name>
</gene>
<accession>A0A9W8E5X4</accession>
<evidence type="ECO:0000313" key="11">
    <source>
        <dbReference type="Proteomes" id="UP001150925"/>
    </source>
</evidence>
<dbReference type="Proteomes" id="UP001150925">
    <property type="component" value="Unassembled WGS sequence"/>
</dbReference>
<feature type="transmembrane region" description="Helical" evidence="9">
    <location>
        <begin position="217"/>
        <end position="239"/>
    </location>
</feature>
<protein>
    <submittedName>
        <fullName evidence="10">Uncharacterized protein</fullName>
    </submittedName>
</protein>
<evidence type="ECO:0000256" key="3">
    <source>
        <dbReference type="ARBA" id="ARBA00010026"/>
    </source>
</evidence>
<evidence type="ECO:0000256" key="6">
    <source>
        <dbReference type="ARBA" id="ARBA00022824"/>
    </source>
</evidence>
<dbReference type="OrthoDB" id="549017at2759"/>
<comment type="caution">
    <text evidence="10">The sequence shown here is derived from an EMBL/GenBank/DDBJ whole genome shotgun (WGS) entry which is preliminary data.</text>
</comment>
<dbReference type="GO" id="GO:0006506">
    <property type="term" value="P:GPI anchor biosynthetic process"/>
    <property type="evidence" value="ECO:0007669"/>
    <property type="project" value="UniProtKB-KW"/>
</dbReference>
<dbReference type="PANTHER" id="PTHR13121">
    <property type="entry name" value="GPI TRANSAMIDASE COMPONENT PIG-U"/>
    <property type="match status" value="1"/>
</dbReference>
<comment type="subcellular location">
    <subcellularLocation>
        <location evidence="1">Endoplasmic reticulum membrane</location>
        <topology evidence="1">Multi-pass membrane protein</topology>
    </subcellularLocation>
</comment>
<dbReference type="Pfam" id="PF06728">
    <property type="entry name" value="PIG-U"/>
    <property type="match status" value="1"/>
</dbReference>
<dbReference type="AlphaFoldDB" id="A0A9W8E5X4"/>
<proteinExistence type="inferred from homology"/>
<evidence type="ECO:0000256" key="7">
    <source>
        <dbReference type="ARBA" id="ARBA00022989"/>
    </source>
</evidence>
<comment type="similarity">
    <text evidence="3">Belongs to the PIGU family.</text>
</comment>
<reference evidence="10" key="1">
    <citation type="submission" date="2022-07" db="EMBL/GenBank/DDBJ databases">
        <title>Phylogenomic reconstructions and comparative analyses of Kickxellomycotina fungi.</title>
        <authorList>
            <person name="Reynolds N.K."/>
            <person name="Stajich J.E."/>
            <person name="Barry K."/>
            <person name="Grigoriev I.V."/>
            <person name="Crous P."/>
            <person name="Smith M.E."/>
        </authorList>
    </citation>
    <scope>NUCLEOTIDE SEQUENCE</scope>
    <source>
        <strain evidence="10">RSA 1196</strain>
    </source>
</reference>
<evidence type="ECO:0000256" key="5">
    <source>
        <dbReference type="ARBA" id="ARBA00022692"/>
    </source>
</evidence>
<keyword evidence="6" id="KW-0256">Endoplasmic reticulum</keyword>
<feature type="transmembrane region" description="Helical" evidence="9">
    <location>
        <begin position="89"/>
        <end position="112"/>
    </location>
</feature>
<feature type="transmembrane region" description="Helical" evidence="9">
    <location>
        <begin position="349"/>
        <end position="370"/>
    </location>
</feature>
<feature type="transmembrane region" description="Helical" evidence="9">
    <location>
        <begin position="376"/>
        <end position="395"/>
    </location>
</feature>
<name>A0A9W8E5X4_9FUNG</name>
<feature type="transmembrane region" description="Helical" evidence="9">
    <location>
        <begin position="182"/>
        <end position="205"/>
    </location>
</feature>
<evidence type="ECO:0000256" key="8">
    <source>
        <dbReference type="ARBA" id="ARBA00023136"/>
    </source>
</evidence>
<dbReference type="GO" id="GO:0016255">
    <property type="term" value="P:attachment of GPI anchor to protein"/>
    <property type="evidence" value="ECO:0007669"/>
    <property type="project" value="InterPro"/>
</dbReference>
<feature type="transmembrane region" description="Helical" evidence="9">
    <location>
        <begin position="305"/>
        <end position="321"/>
    </location>
</feature>
<keyword evidence="7 9" id="KW-1133">Transmembrane helix</keyword>
<keyword evidence="4" id="KW-0337">GPI-anchor biosynthesis</keyword>
<evidence type="ECO:0000256" key="1">
    <source>
        <dbReference type="ARBA" id="ARBA00004477"/>
    </source>
</evidence>
<evidence type="ECO:0000256" key="9">
    <source>
        <dbReference type="SAM" id="Phobius"/>
    </source>
</evidence>